<protein>
    <submittedName>
        <fullName evidence="9">BMP family protein</fullName>
    </submittedName>
</protein>
<dbReference type="AlphaFoldDB" id="A0ABD5QKN1"/>
<dbReference type="InterPro" id="IPR050957">
    <property type="entry name" value="BMP_lipoprotein"/>
</dbReference>
<keyword evidence="10" id="KW-1185">Reference proteome</keyword>
<dbReference type="Pfam" id="PF02608">
    <property type="entry name" value="Bmp"/>
    <property type="match status" value="1"/>
</dbReference>
<evidence type="ECO:0000256" key="1">
    <source>
        <dbReference type="ARBA" id="ARBA00004193"/>
    </source>
</evidence>
<evidence type="ECO:0000256" key="5">
    <source>
        <dbReference type="ARBA" id="ARBA00023136"/>
    </source>
</evidence>
<feature type="region of interest" description="Disordered" evidence="7">
    <location>
        <begin position="28"/>
        <end position="62"/>
    </location>
</feature>
<keyword evidence="3" id="KW-1003">Cell membrane</keyword>
<dbReference type="PROSITE" id="PS51257">
    <property type="entry name" value="PROKAR_LIPOPROTEIN"/>
    <property type="match status" value="1"/>
</dbReference>
<name>A0ABD5QKN1_9EURY</name>
<evidence type="ECO:0000256" key="3">
    <source>
        <dbReference type="ARBA" id="ARBA00022475"/>
    </source>
</evidence>
<dbReference type="PANTHER" id="PTHR34296:SF2">
    <property type="entry name" value="ABC TRANSPORTER GUANOSINE-BINDING PROTEIN NUPN"/>
    <property type="match status" value="1"/>
</dbReference>
<accession>A0ABD5QKN1</accession>
<proteinExistence type="inferred from homology"/>
<dbReference type="GO" id="GO:0005886">
    <property type="term" value="C:plasma membrane"/>
    <property type="evidence" value="ECO:0007669"/>
    <property type="project" value="UniProtKB-SubCell"/>
</dbReference>
<comment type="caution">
    <text evidence="9">The sequence shown here is derived from an EMBL/GenBank/DDBJ whole genome shotgun (WGS) entry which is preliminary data.</text>
</comment>
<evidence type="ECO:0000256" key="2">
    <source>
        <dbReference type="ARBA" id="ARBA00008610"/>
    </source>
</evidence>
<sequence>MATDRRAFLTGVGTIGIATTAGCVGGFGEEGNGEDGGNESQGGSGNESGNDSDNGDGGGSANVGMVYATGGLGDNSFNDMAQQGLLDAEEEFGVSYSEAEPESNGEFEGAQRDFAEGDYDLVSCIGFAQEEALTSNASEYGDQNFMIVDAEVDADNVRSYVFGEPEGSFQVGHLAGLLTDMEFEAGAGSTNPEESVVGFVGGVESPLIESFQAGFEAGVDHADTGAEVVSSYVGEFNDTAGGQETARSMFEGQGADIVYHAAGATGVGVFQAAQDQGRFAIGVDADQSVTESDYADVILASMVKRVDSAVYTAIESVVDDAFAGGETEVLGLEQDGVEAVYGQEIGGEIPDEVVEAVDSSRQAIIDGEIEVPDTLE</sequence>
<evidence type="ECO:0000256" key="7">
    <source>
        <dbReference type="SAM" id="MobiDB-lite"/>
    </source>
</evidence>
<comment type="similarity">
    <text evidence="2">Belongs to the BMP lipoprotein family.</text>
</comment>
<evidence type="ECO:0000256" key="4">
    <source>
        <dbReference type="ARBA" id="ARBA00022729"/>
    </source>
</evidence>
<evidence type="ECO:0000313" key="9">
    <source>
        <dbReference type="EMBL" id="MFC4990165.1"/>
    </source>
</evidence>
<dbReference type="CDD" id="cd06354">
    <property type="entry name" value="PBP1_PrnA-like"/>
    <property type="match status" value="1"/>
</dbReference>
<dbReference type="InterPro" id="IPR003760">
    <property type="entry name" value="PnrA-like"/>
</dbReference>
<comment type="subcellular location">
    <subcellularLocation>
        <location evidence="1">Cell membrane</location>
        <topology evidence="1">Lipid-anchor</topology>
    </subcellularLocation>
</comment>
<dbReference type="EMBL" id="JBHSJG010000063">
    <property type="protein sequence ID" value="MFC4990165.1"/>
    <property type="molecule type" value="Genomic_DNA"/>
</dbReference>
<dbReference type="RefSeq" id="WP_114577623.1">
    <property type="nucleotide sequence ID" value="NZ_JAIVEF010000010.1"/>
</dbReference>
<dbReference type="InterPro" id="IPR028082">
    <property type="entry name" value="Peripla_BP_I"/>
</dbReference>
<dbReference type="Gene3D" id="3.40.50.2300">
    <property type="match status" value="2"/>
</dbReference>
<keyword evidence="5" id="KW-0472">Membrane</keyword>
<keyword evidence="4" id="KW-0732">Signal</keyword>
<dbReference type="SUPFAM" id="SSF53822">
    <property type="entry name" value="Periplasmic binding protein-like I"/>
    <property type="match status" value="1"/>
</dbReference>
<evidence type="ECO:0000259" key="8">
    <source>
        <dbReference type="Pfam" id="PF02608"/>
    </source>
</evidence>
<keyword evidence="6" id="KW-0449">Lipoprotein</keyword>
<reference evidence="9 10" key="1">
    <citation type="journal article" date="2019" name="Int. J. Syst. Evol. Microbiol.">
        <title>The Global Catalogue of Microorganisms (GCM) 10K type strain sequencing project: providing services to taxonomists for standard genome sequencing and annotation.</title>
        <authorList>
            <consortium name="The Broad Institute Genomics Platform"/>
            <consortium name="The Broad Institute Genome Sequencing Center for Infectious Disease"/>
            <person name="Wu L."/>
            <person name="Ma J."/>
        </authorList>
    </citation>
    <scope>NUCLEOTIDE SEQUENCE [LARGE SCALE GENOMIC DNA]</scope>
    <source>
        <strain evidence="9 10">CGMCC 1.15824</strain>
    </source>
</reference>
<dbReference type="PANTHER" id="PTHR34296">
    <property type="entry name" value="TRANSCRIPTIONAL ACTIVATOR PROTEIN MED"/>
    <property type="match status" value="1"/>
</dbReference>
<evidence type="ECO:0000313" key="10">
    <source>
        <dbReference type="Proteomes" id="UP001595925"/>
    </source>
</evidence>
<evidence type="ECO:0000256" key="6">
    <source>
        <dbReference type="ARBA" id="ARBA00023288"/>
    </source>
</evidence>
<feature type="domain" description="ABC transporter substrate-binding protein PnrA-like" evidence="8">
    <location>
        <begin position="63"/>
        <end position="373"/>
    </location>
</feature>
<organism evidence="9 10">
    <name type="scientific">Saliphagus infecundisoli</name>
    <dbReference type="NCBI Taxonomy" id="1849069"/>
    <lineage>
        <taxon>Archaea</taxon>
        <taxon>Methanobacteriati</taxon>
        <taxon>Methanobacteriota</taxon>
        <taxon>Stenosarchaea group</taxon>
        <taxon>Halobacteria</taxon>
        <taxon>Halobacteriales</taxon>
        <taxon>Natrialbaceae</taxon>
        <taxon>Saliphagus</taxon>
    </lineage>
</organism>
<dbReference type="Proteomes" id="UP001595925">
    <property type="component" value="Unassembled WGS sequence"/>
</dbReference>
<gene>
    <name evidence="9" type="ORF">ACFPFO_20945</name>
</gene>